<dbReference type="InterPro" id="IPR051978">
    <property type="entry name" value="Rho-GAP_domain"/>
</dbReference>
<feature type="region of interest" description="Disordered" evidence="1">
    <location>
        <begin position="1147"/>
        <end position="1242"/>
    </location>
</feature>
<dbReference type="PROSITE" id="PS50238">
    <property type="entry name" value="RHOGAP"/>
    <property type="match status" value="1"/>
</dbReference>
<dbReference type="SMART" id="SM00173">
    <property type="entry name" value="RAS"/>
    <property type="match status" value="1"/>
</dbReference>
<dbReference type="GO" id="GO:0005096">
    <property type="term" value="F:GTPase activator activity"/>
    <property type="evidence" value="ECO:0007669"/>
    <property type="project" value="TreeGrafter"/>
</dbReference>
<dbReference type="InterPro" id="IPR027417">
    <property type="entry name" value="P-loop_NTPase"/>
</dbReference>
<dbReference type="Pfam" id="PF23083">
    <property type="entry name" value="FF_RHG35_4th"/>
    <property type="match status" value="1"/>
</dbReference>
<feature type="compositionally biased region" description="Low complexity" evidence="1">
    <location>
        <begin position="1655"/>
        <end position="1672"/>
    </location>
</feature>
<evidence type="ECO:0000259" key="2">
    <source>
        <dbReference type="PROSITE" id="PS50238"/>
    </source>
</evidence>
<keyword evidence="6" id="KW-1185">Reference proteome</keyword>
<dbReference type="SUPFAM" id="SSF48350">
    <property type="entry name" value="GTPase activation domain, GAP"/>
    <property type="match status" value="1"/>
</dbReference>
<feature type="non-terminal residue" evidence="5">
    <location>
        <position position="1985"/>
    </location>
</feature>
<dbReference type="Pfam" id="PF19518">
    <property type="entry name" value="RhoGAP_pG1_pG2"/>
    <property type="match status" value="1"/>
</dbReference>
<dbReference type="PANTHER" id="PTHR46005:SF4">
    <property type="entry name" value="RHO GTPASE-ACTIVATING PROTEIN 190"/>
    <property type="match status" value="1"/>
</dbReference>
<dbReference type="PANTHER" id="PTHR46005">
    <property type="entry name" value="RHO GTPASE-ACTIVATING PROTEIN 190"/>
    <property type="match status" value="1"/>
</dbReference>
<dbReference type="GO" id="GO:0008361">
    <property type="term" value="P:regulation of cell size"/>
    <property type="evidence" value="ECO:0007669"/>
    <property type="project" value="TreeGrafter"/>
</dbReference>
<dbReference type="InterPro" id="IPR001806">
    <property type="entry name" value="Small_GTPase"/>
</dbReference>
<dbReference type="CDD" id="cd22207">
    <property type="entry name" value="pseudoGTPaseD_p190RhoGAP"/>
    <property type="match status" value="1"/>
</dbReference>
<dbReference type="InterPro" id="IPR045786">
    <property type="entry name" value="RhoGAP_pG1_pG2"/>
</dbReference>
<dbReference type="GO" id="GO:0005525">
    <property type="term" value="F:GTP binding"/>
    <property type="evidence" value="ECO:0007669"/>
    <property type="project" value="InterPro"/>
</dbReference>
<dbReference type="InterPro" id="IPR039007">
    <property type="entry name" value="pG1"/>
</dbReference>
<dbReference type="InterPro" id="IPR000198">
    <property type="entry name" value="RhoGAP_dom"/>
</dbReference>
<sequence length="1985" mass="224091">MAKKSENTGGKLVTISVVGLSGTEKEKGQLGVGKSCLCNRFVRTDADDYNVDHISVLSQSDFSGRVVNNDHFLYWGSVQKEQDEQEYGFEVVEQTEFVDDACFQPFKAVGKTETYVKRCIATKLQSAEKLMYVCKNQLGIEKEYEQKLMPDGKLSVDGFLCVYDVSLVPGRSWEKQNEILAAILQNILKLKKPVVLVTSKNDEACEQGVREAERLVQRKEFKGSIPIVETSSHDNVNVDQAFFLLAQMVDKSKARIKVANYAEALRIRREALDFVTEAFTQLIRIHVQDHKEMWSSVSKRLCHYPEWVKFVQQFGNDGTQVVFRRHIKRLKEERSAKKLRKQLAKLPQVLARMQLPTDELQENDWCAVVRQLRAHRDFGVYFTARAASPPSASASEPDSPRADDATLRVGERARYQTLGQSQKIPYEILETNEAAAIFKTYLHEAQEKQRNYEWCQQFKRLLEETGYVTPGKQLSEVRVLLMGRECYEALTEEQQQRVYDEHQREIQRRAKHNLQELLLEHADLFYHFKRISPTGTITQEDIKEITDVLQDDFRYKMLDRMEQDRKLMLFQHLGFVHCPMREHCPAAANCLDATLPVILNTRVGSLTSTNESQCQAGPPAAPWALTTDSSQINIIILGVEGVAGEFGKRLTAGCDSERRVTVAGTAWRVEQRLRTDDFAADAPRDFAPNGYFCVYQDQESFEYIRGCAEKTLLSSLEQEDKLPFQGLPLVVMFVQDEGMDKKEIARLQEEGQNLADNLHCSYMEASVNELGTEALTADAVQELIRANREKASYAHLYRDLIVCFDADIRIMVCMFCDDPYSPERVLSPLLLHRACFLTGDRSILIETFLGDSKRKVEVIISSFHGASQFREELIHGFILIYSAKRKASLATLNAFSMNIPNLPIQMVAVTDGGGSAANAFFGTDLGHALITEGNATADRLGAHFTTYTSSAENKSAFYTPFFKEVWERKGEIERAFRLEAPRHHNLPDVAAARPAPPPRLHSYHLDHKMEHKLTNSLDLLIGPDSRADIDSEYSDTINNSKNRGFLKGFSVYPPPSTPPEPAPPDHRMHADLSPDLNCSEDSLSTHESDGGGLWQPAGYGQRAFTTGRARAPPPHHQRLRHSQTLKQPGKLDMNNYTMVSDALQHITIGPPHPRERKSQRSGWSHGGQPGHHHPSGVSSETELDAQYAQVDEAIEANRPIVSNSPTIERERQEREDSSCSSSSSSSEPEKEEPPRKKSKRDAQVTVDLRIDALYEQVSFLTNLIMHQQCASSSNTNVTAKTTDVIEQPEQNNDDFLTNPCSITPKSLDLGFCKTDFDEKKVLKPADEQRLNQLIKLQHFNTSTWQHIRYKKALADMLAFPGFCNLKINEEICCLNKGKDFLASTEEIMAAITNALLYQRQLLQSGLQEIVNWSHNNPTELTSNNLFNKISEMFGNSSPSYKLSEQTLQIVCGKRAECIETRSKRLISEISDKSIQAALVNIPPSEEFLFEKTQLMSLVQSLGGPHYWLSPPQTSKNRYQAIGVAKPKSVRSCVSWDPNVVLEWLSANSPKDTLFEISRRTATVLLLASGRRVHDITLLRISRDNYLDNGQNIYLIPAFGSKTDRHDCRQSAWKLSKHPDKNICPIKETNEYMEAPSMTRLRRHRRHEKAPLHQPSFSETDSSGSSEASGGARAHVRRRHVHHAHAPRHYKKRSLGNLVAVQSPRVPKLGMFVGPPELPTGYRARTQEDKVPSDSSEGSSDGETRRPRPLPPPPHHEPTHKMLSGEYPSSAQDNSSSSAADSRRRQAFGKHDRRHKEFSKSKDKKNSSQIQNTNSIQNWGPQGPHGVPLFVEKCIEFIEREGLASEGLYRVPGNRAHVDMLFNKFYEDPNIDLESLDIPVNAVATALKDFFSKKLPPLLDEASMAQLEDIAAMRGCIAGGVELKDRSWRLLALRALLASALTPNARATLDYLLHHFARYTSHPRWARRHDDTPTIAGICRHADMPK</sequence>
<dbReference type="Pfam" id="PF00071">
    <property type="entry name" value="Ras"/>
    <property type="match status" value="1"/>
</dbReference>
<protein>
    <recommendedName>
        <fullName evidence="7">Rho GTPase-activating protein 190</fullName>
    </recommendedName>
</protein>
<dbReference type="Gene3D" id="1.10.555.10">
    <property type="entry name" value="Rho GTPase activation protein"/>
    <property type="match status" value="1"/>
</dbReference>
<evidence type="ECO:0000256" key="1">
    <source>
        <dbReference type="SAM" id="MobiDB-lite"/>
    </source>
</evidence>
<feature type="compositionally biased region" description="Polar residues" evidence="1">
    <location>
        <begin position="1806"/>
        <end position="1819"/>
    </location>
</feature>
<dbReference type="GO" id="GO:0050770">
    <property type="term" value="P:regulation of axonogenesis"/>
    <property type="evidence" value="ECO:0007669"/>
    <property type="project" value="TreeGrafter"/>
</dbReference>
<feature type="compositionally biased region" description="Basic and acidic residues" evidence="1">
    <location>
        <begin position="1207"/>
        <end position="1217"/>
    </location>
</feature>
<dbReference type="InterPro" id="IPR039006">
    <property type="entry name" value="RhoGAP_pG2"/>
</dbReference>
<feature type="domain" description="PG1 pseudoGTPase" evidence="3">
    <location>
        <begin position="626"/>
        <end position="802"/>
    </location>
</feature>
<feature type="domain" description="Rho-GAP" evidence="2">
    <location>
        <begin position="1813"/>
        <end position="1985"/>
    </location>
</feature>
<proteinExistence type="predicted"/>
<dbReference type="PROSITE" id="PS51853">
    <property type="entry name" value="PG2"/>
    <property type="match status" value="1"/>
</dbReference>
<dbReference type="GO" id="GO:0007266">
    <property type="term" value="P:Rho protein signal transduction"/>
    <property type="evidence" value="ECO:0007669"/>
    <property type="project" value="TreeGrafter"/>
</dbReference>
<feature type="compositionally biased region" description="Basic residues" evidence="1">
    <location>
        <begin position="1784"/>
        <end position="1796"/>
    </location>
</feature>
<dbReference type="EMBL" id="OV170229">
    <property type="protein sequence ID" value="CAH0731538.1"/>
    <property type="molecule type" value="Genomic_DNA"/>
</dbReference>
<dbReference type="InterPro" id="IPR032835">
    <property type="entry name" value="RhoGAP-FF1"/>
</dbReference>
<dbReference type="Gene3D" id="3.40.50.300">
    <property type="entry name" value="P-loop containing nucleotide triphosphate hydrolases"/>
    <property type="match status" value="1"/>
</dbReference>
<evidence type="ECO:0000259" key="3">
    <source>
        <dbReference type="PROSITE" id="PS51852"/>
    </source>
</evidence>
<dbReference type="OrthoDB" id="9994905at2759"/>
<dbReference type="InterPro" id="IPR036517">
    <property type="entry name" value="FF_domain_sf"/>
</dbReference>
<gene>
    <name evidence="5" type="ORF">BINO364_LOCUS16377</name>
</gene>
<dbReference type="SUPFAM" id="SSF52540">
    <property type="entry name" value="P-loop containing nucleoside triphosphate hydrolases"/>
    <property type="match status" value="1"/>
</dbReference>
<feature type="compositionally biased region" description="Basic residues" evidence="1">
    <location>
        <begin position="1113"/>
        <end position="1123"/>
    </location>
</feature>
<dbReference type="Gene3D" id="1.10.10.440">
    <property type="entry name" value="FF domain"/>
    <property type="match status" value="2"/>
</dbReference>
<evidence type="ECO:0000313" key="5">
    <source>
        <dbReference type="EMBL" id="CAH0731538.1"/>
    </source>
</evidence>
<organism evidence="5 6">
    <name type="scientific">Brenthis ino</name>
    <name type="common">lesser marbled fritillary</name>
    <dbReference type="NCBI Taxonomy" id="405034"/>
    <lineage>
        <taxon>Eukaryota</taxon>
        <taxon>Metazoa</taxon>
        <taxon>Ecdysozoa</taxon>
        <taxon>Arthropoda</taxon>
        <taxon>Hexapoda</taxon>
        <taxon>Insecta</taxon>
        <taxon>Pterygota</taxon>
        <taxon>Neoptera</taxon>
        <taxon>Endopterygota</taxon>
        <taxon>Lepidoptera</taxon>
        <taxon>Glossata</taxon>
        <taxon>Ditrysia</taxon>
        <taxon>Papilionoidea</taxon>
        <taxon>Nymphalidae</taxon>
        <taxon>Heliconiinae</taxon>
        <taxon>Argynnini</taxon>
        <taxon>Brenthis</taxon>
    </lineage>
</organism>
<feature type="region of interest" description="Disordered" evidence="1">
    <location>
        <begin position="1044"/>
        <end position="1132"/>
    </location>
</feature>
<feature type="compositionally biased region" description="Basic residues" evidence="1">
    <location>
        <begin position="1673"/>
        <end position="1693"/>
    </location>
</feature>
<dbReference type="SMART" id="SM00324">
    <property type="entry name" value="RhoGAP"/>
    <property type="match status" value="1"/>
</dbReference>
<dbReference type="InterPro" id="IPR057284">
    <property type="entry name" value="FF_RHG35_4th"/>
</dbReference>
<feature type="compositionally biased region" description="Low complexity" evidence="1">
    <location>
        <begin position="1768"/>
        <end position="1779"/>
    </location>
</feature>
<evidence type="ECO:0008006" key="7">
    <source>
        <dbReference type="Google" id="ProtNLM"/>
    </source>
</evidence>
<dbReference type="Pfam" id="PF00620">
    <property type="entry name" value="RhoGAP"/>
    <property type="match status" value="1"/>
</dbReference>
<dbReference type="GO" id="GO:0005829">
    <property type="term" value="C:cytosol"/>
    <property type="evidence" value="ECO:0007669"/>
    <property type="project" value="TreeGrafter"/>
</dbReference>
<evidence type="ECO:0000259" key="4">
    <source>
        <dbReference type="PROSITE" id="PS51853"/>
    </source>
</evidence>
<name>A0A8J9V4I9_9NEOP</name>
<feature type="region of interest" description="Disordered" evidence="1">
    <location>
        <begin position="1643"/>
        <end position="1822"/>
    </location>
</feature>
<feature type="domain" description="PG2 pseudoGTPase" evidence="4">
    <location>
        <begin position="809"/>
        <end position="971"/>
    </location>
</feature>
<feature type="compositionally biased region" description="Pro residues" evidence="1">
    <location>
        <begin position="1052"/>
        <end position="1062"/>
    </location>
</feature>
<dbReference type="PROSITE" id="PS51852">
    <property type="entry name" value="PG1"/>
    <property type="match status" value="1"/>
</dbReference>
<accession>A0A8J9V4I9</accession>
<dbReference type="Proteomes" id="UP000838878">
    <property type="component" value="Chromosome 9"/>
</dbReference>
<dbReference type="GO" id="GO:0003924">
    <property type="term" value="F:GTPase activity"/>
    <property type="evidence" value="ECO:0007669"/>
    <property type="project" value="InterPro"/>
</dbReference>
<dbReference type="InterPro" id="IPR008936">
    <property type="entry name" value="Rho_GTPase_activation_prot"/>
</dbReference>
<dbReference type="Pfam" id="PF16512">
    <property type="entry name" value="RhoGAP-FF1"/>
    <property type="match status" value="1"/>
</dbReference>
<feature type="compositionally biased region" description="Basic and acidic residues" evidence="1">
    <location>
        <begin position="1063"/>
        <end position="1072"/>
    </location>
</feature>
<evidence type="ECO:0000313" key="6">
    <source>
        <dbReference type="Proteomes" id="UP000838878"/>
    </source>
</evidence>
<reference evidence="5" key="1">
    <citation type="submission" date="2021-12" db="EMBL/GenBank/DDBJ databases">
        <authorList>
            <person name="Martin H S."/>
        </authorList>
    </citation>
    <scope>NUCLEOTIDE SEQUENCE</scope>
</reference>